<feature type="region of interest" description="Disordered" evidence="1">
    <location>
        <begin position="223"/>
        <end position="251"/>
    </location>
</feature>
<accession>A1WL53</accession>
<evidence type="ECO:0008006" key="4">
    <source>
        <dbReference type="Google" id="ProtNLM"/>
    </source>
</evidence>
<feature type="compositionally biased region" description="Acidic residues" evidence="1">
    <location>
        <begin position="231"/>
        <end position="251"/>
    </location>
</feature>
<dbReference type="RefSeq" id="WP_011810361.1">
    <property type="nucleotide sequence ID" value="NC_008786.1"/>
</dbReference>
<dbReference type="OrthoDB" id="8455278at2"/>
<evidence type="ECO:0000313" key="3">
    <source>
        <dbReference type="Proteomes" id="UP000000374"/>
    </source>
</evidence>
<dbReference type="STRING" id="391735.Veis_2616"/>
<dbReference type="CDD" id="cd00882">
    <property type="entry name" value="Ras_like_GTPase"/>
    <property type="match status" value="1"/>
</dbReference>
<dbReference type="Proteomes" id="UP000000374">
    <property type="component" value="Chromosome"/>
</dbReference>
<gene>
    <name evidence="2" type="ordered locus">Veis_2616</name>
</gene>
<evidence type="ECO:0000313" key="2">
    <source>
        <dbReference type="EMBL" id="ABM58360.1"/>
    </source>
</evidence>
<dbReference type="EMBL" id="CP000542">
    <property type="protein sequence ID" value="ABM58360.1"/>
    <property type="molecule type" value="Genomic_DNA"/>
</dbReference>
<dbReference type="KEGG" id="vei:Veis_2616"/>
<organism evidence="2 3">
    <name type="scientific">Verminephrobacter eiseniae (strain EF01-2)</name>
    <dbReference type="NCBI Taxonomy" id="391735"/>
    <lineage>
        <taxon>Bacteria</taxon>
        <taxon>Pseudomonadati</taxon>
        <taxon>Pseudomonadota</taxon>
        <taxon>Betaproteobacteria</taxon>
        <taxon>Burkholderiales</taxon>
        <taxon>Comamonadaceae</taxon>
        <taxon>Verminephrobacter</taxon>
    </lineage>
</organism>
<proteinExistence type="predicted"/>
<dbReference type="eggNOG" id="COG3950">
    <property type="taxonomic scope" value="Bacteria"/>
</dbReference>
<sequence length="756" mass="84424">MEKRFVVTLSRSQGRSAWAVIFRHPVRVDPNTGKPGLRVRQGLGTSDEAEANDLKDQLNQLLAEESFWSLPARAEAEKRFHRRVVEIFYHGMEPEQSDFGAIRESIIPLPTSKDSDYRQALLLGTTGAGKTTLLRQLIGTDPETERFPSTSTAKTTVHETEVVLAPGPYKAVVTFFPIDEVREHLNECISEAVLSAYRGDDGEVLRKLLMHVNQRFRFNYVLGNGPQAAGTDDDEDDEDEDDAAEQTEETAADDVIDLDATNALLTKTLTALRAIAARHGDQLKTELGATDEKDQRVVDELFEEELDRRLREDDEFHRISDELMDEIELRFSLLTDGAVRRNKQGWPQSWSWETDDRATFIKTVTRFSSNHSRRFGHLLTPLVNGVRVAGAFMPAWNDGQQPKLVLLDGEGLGHTPKSVAAISTSLTRRIESTDAIVLVDNAMQPMQAAPVAAMKEMITSGSTSKLLLVFTHFDEVKGDNLRNAADREQHVLASAENVLASIGEELGPFAERALRGRLKEACFFVGGIDEDLDAAKKTHKRTIGQLQTLLAAIDVIVEKPAPVLAKPVYDRMNLVLAVKNAAESFHDAWWPRLGLDYKPGVSKEHWKRIWALSRRLSTPGLGDEYDNLKPVADLRKQLQDRLYVLLQNPLRWDPAEPTDDAHKQQVFDGLANALSTKTLDLATRRVRAERMPEWQSAFNQSGRGSSYARASIIGERIYERAAPIPDITPSPDRNSFLHEVAAVVESVCEDFGAKLA</sequence>
<dbReference type="Gene3D" id="3.40.50.300">
    <property type="entry name" value="P-loop containing nucleotide triphosphate hydrolases"/>
    <property type="match status" value="1"/>
</dbReference>
<reference evidence="3" key="1">
    <citation type="submission" date="2006-12" db="EMBL/GenBank/DDBJ databases">
        <title>Complete sequence of chromosome 1 of Verminephrobacter eiseniae EF01-2.</title>
        <authorList>
            <person name="Copeland A."/>
            <person name="Lucas S."/>
            <person name="Lapidus A."/>
            <person name="Barry K."/>
            <person name="Detter J.C."/>
            <person name="Glavina del Rio T."/>
            <person name="Dalin E."/>
            <person name="Tice H."/>
            <person name="Pitluck S."/>
            <person name="Chertkov O."/>
            <person name="Brettin T."/>
            <person name="Bruce D."/>
            <person name="Han C."/>
            <person name="Tapia R."/>
            <person name="Gilna P."/>
            <person name="Schmutz J."/>
            <person name="Larimer F."/>
            <person name="Land M."/>
            <person name="Hauser L."/>
            <person name="Kyrpides N."/>
            <person name="Kim E."/>
            <person name="Stahl D."/>
            <person name="Richardson P."/>
        </authorList>
    </citation>
    <scope>NUCLEOTIDE SEQUENCE [LARGE SCALE GENOMIC DNA]</scope>
    <source>
        <strain evidence="3">EF01-2</strain>
    </source>
</reference>
<dbReference type="SUPFAM" id="SSF52540">
    <property type="entry name" value="P-loop containing nucleoside triphosphate hydrolases"/>
    <property type="match status" value="1"/>
</dbReference>
<protein>
    <recommendedName>
        <fullName evidence="4">AAA+ ATPase domain-containing protein</fullName>
    </recommendedName>
</protein>
<evidence type="ECO:0000256" key="1">
    <source>
        <dbReference type="SAM" id="MobiDB-lite"/>
    </source>
</evidence>
<dbReference type="InterPro" id="IPR027417">
    <property type="entry name" value="P-loop_NTPase"/>
</dbReference>
<dbReference type="AlphaFoldDB" id="A1WL53"/>
<keyword evidence="3" id="KW-1185">Reference proteome</keyword>
<dbReference type="GeneID" id="76461133"/>
<name>A1WL53_VEREI</name>
<dbReference type="HOGENOM" id="CLU_018342_0_0_4"/>